<dbReference type="EMBL" id="NGMO01000001">
    <property type="protein sequence ID" value="OTP12595.1"/>
    <property type="molecule type" value="Genomic_DNA"/>
</dbReference>
<dbReference type="InterPro" id="IPR036249">
    <property type="entry name" value="Thioredoxin-like_sf"/>
</dbReference>
<accession>A0A2C9XQW5</accession>
<gene>
    <name evidence="2" type="ORF">A5844_000828</name>
</gene>
<dbReference type="Pfam" id="PF20207">
    <property type="entry name" value="DUF6568"/>
    <property type="match status" value="1"/>
</dbReference>
<dbReference type="Gene3D" id="3.40.30.10">
    <property type="entry name" value="Glutaredoxin"/>
    <property type="match status" value="1"/>
</dbReference>
<dbReference type="Proteomes" id="UP000194933">
    <property type="component" value="Unassembled WGS sequence"/>
</dbReference>
<comment type="caution">
    <text evidence="2">The sequence shown here is derived from an EMBL/GenBank/DDBJ whole genome shotgun (WGS) entry which is preliminary data.</text>
</comment>
<evidence type="ECO:0008006" key="4">
    <source>
        <dbReference type="Google" id="ProtNLM"/>
    </source>
</evidence>
<proteinExistence type="predicted"/>
<reference evidence="2 3" key="1">
    <citation type="submission" date="2017-05" db="EMBL/GenBank/DDBJ databases">
        <title>The Genome Sequence of Enterococcus sp. 10A9_DIV0425.</title>
        <authorList>
            <consortium name="The Broad Institute Genomics Platform"/>
            <consortium name="The Broad Institute Genomic Center for Infectious Diseases"/>
            <person name="Earl A."/>
            <person name="Manson A."/>
            <person name="Schwartman J."/>
            <person name="Gilmore M."/>
            <person name="Abouelleil A."/>
            <person name="Cao P."/>
            <person name="Chapman S."/>
            <person name="Cusick C."/>
            <person name="Shea T."/>
            <person name="Young S."/>
            <person name="Neafsey D."/>
            <person name="Nusbaum C."/>
            <person name="Birren B."/>
        </authorList>
    </citation>
    <scope>NUCLEOTIDE SEQUENCE [LARGE SCALE GENOMIC DNA]</scope>
    <source>
        <strain evidence="2 3">10A9_DIV0425</strain>
    </source>
</reference>
<feature type="signal peptide" evidence="1">
    <location>
        <begin position="1"/>
        <end position="23"/>
    </location>
</feature>
<dbReference type="InterPro" id="IPR046698">
    <property type="entry name" value="PedC-like"/>
</dbReference>
<organism evidence="2 3">
    <name type="scientific">Candidatus Enterococcus wittei</name>
    <dbReference type="NCBI Taxonomy" id="1987383"/>
    <lineage>
        <taxon>Bacteria</taxon>
        <taxon>Bacillati</taxon>
        <taxon>Bacillota</taxon>
        <taxon>Bacilli</taxon>
        <taxon>Lactobacillales</taxon>
        <taxon>Enterococcaceae</taxon>
        <taxon>Enterococcus</taxon>
    </lineage>
</organism>
<sequence>MVSKRCKKILLLFLLSYLLIATSCEKEEKKSSAEETAFSNVVTDMEIKLYNEAMRDVNEITLEENLRRDKNMEYQENSYVYFGRATCPICREFVNSVENISGIENLFYIDTDKMSNTDKEKLSEIGITSIPSILKVDSQGDLRPITTEVFLEEVANE</sequence>
<evidence type="ECO:0000256" key="1">
    <source>
        <dbReference type="SAM" id="SignalP"/>
    </source>
</evidence>
<dbReference type="SUPFAM" id="SSF52833">
    <property type="entry name" value="Thioredoxin-like"/>
    <property type="match status" value="1"/>
</dbReference>
<keyword evidence="1" id="KW-0732">Signal</keyword>
<evidence type="ECO:0000313" key="3">
    <source>
        <dbReference type="Proteomes" id="UP000194933"/>
    </source>
</evidence>
<dbReference type="AlphaFoldDB" id="A0A2C9XQW5"/>
<keyword evidence="3" id="KW-1185">Reference proteome</keyword>
<dbReference type="PROSITE" id="PS51257">
    <property type="entry name" value="PROKAR_LIPOPROTEIN"/>
    <property type="match status" value="1"/>
</dbReference>
<protein>
    <recommendedName>
        <fullName evidence="4">Thioredoxin domain-containing protein</fullName>
    </recommendedName>
</protein>
<name>A0A2C9XQW5_9ENTE</name>
<feature type="chain" id="PRO_5039669555" description="Thioredoxin domain-containing protein" evidence="1">
    <location>
        <begin position="24"/>
        <end position="157"/>
    </location>
</feature>
<evidence type="ECO:0000313" key="2">
    <source>
        <dbReference type="EMBL" id="OTP12595.1"/>
    </source>
</evidence>